<dbReference type="GeneID" id="38116858"/>
<keyword evidence="3 5" id="KW-1133">Transmembrane helix</keyword>
<comment type="caution">
    <text evidence="7">The sequence shown here is derived from an EMBL/GenBank/DDBJ whole genome shotgun (WGS) entry which is preliminary data.</text>
</comment>
<reference evidence="7 8" key="1">
    <citation type="journal article" date="2018" name="IMA Fungus">
        <title>IMA Genome-F 9: Draft genome sequence of Annulohypoxylon stygium, Aspergillus mulundensis, Berkeleyomyces basicola (syn. Thielaviopsis basicola), Ceratocystis smalleyi, two Cercospora beticola strains, Coleophoma cylindrospora, Fusarium fracticaudum, Phialophora cf. hyalina, and Morchella septimelata.</title>
        <authorList>
            <person name="Wingfield B.D."/>
            <person name="Bills G.F."/>
            <person name="Dong Y."/>
            <person name="Huang W."/>
            <person name="Nel W.J."/>
            <person name="Swalarsk-Parry B.S."/>
            <person name="Vaghefi N."/>
            <person name="Wilken P.M."/>
            <person name="An Z."/>
            <person name="de Beer Z.W."/>
            <person name="De Vos L."/>
            <person name="Chen L."/>
            <person name="Duong T.A."/>
            <person name="Gao Y."/>
            <person name="Hammerbacher A."/>
            <person name="Kikkert J.R."/>
            <person name="Li Y."/>
            <person name="Li H."/>
            <person name="Li K."/>
            <person name="Li Q."/>
            <person name="Liu X."/>
            <person name="Ma X."/>
            <person name="Naidoo K."/>
            <person name="Pethybridge S.J."/>
            <person name="Sun J."/>
            <person name="Steenkamp E.T."/>
            <person name="van der Nest M.A."/>
            <person name="van Wyk S."/>
            <person name="Wingfield M.J."/>
            <person name="Xiong C."/>
            <person name="Yue Q."/>
            <person name="Zhang X."/>
        </authorList>
    </citation>
    <scope>NUCLEOTIDE SEQUENCE [LARGE SCALE GENOMIC DNA]</scope>
    <source>
        <strain evidence="7 8">DSM 5745</strain>
    </source>
</reference>
<dbReference type="GO" id="GO:0008610">
    <property type="term" value="P:lipid biosynthetic process"/>
    <property type="evidence" value="ECO:0007669"/>
    <property type="project" value="InterPro"/>
</dbReference>
<dbReference type="Proteomes" id="UP000256690">
    <property type="component" value="Unassembled WGS sequence"/>
</dbReference>
<dbReference type="EMBL" id="PVWQ01000007">
    <property type="protein sequence ID" value="RDW76496.1"/>
    <property type="molecule type" value="Genomic_DNA"/>
</dbReference>
<protein>
    <recommendedName>
        <fullName evidence="6">Fatty acid hydroxylase domain-containing protein</fullName>
    </recommendedName>
</protein>
<keyword evidence="4 5" id="KW-0472">Membrane</keyword>
<dbReference type="InterPro" id="IPR050307">
    <property type="entry name" value="Sterol_Desaturase_Related"/>
</dbReference>
<dbReference type="PANTHER" id="PTHR11863">
    <property type="entry name" value="STEROL DESATURASE"/>
    <property type="match status" value="1"/>
</dbReference>
<feature type="transmembrane region" description="Helical" evidence="5">
    <location>
        <begin position="47"/>
        <end position="68"/>
    </location>
</feature>
<dbReference type="GO" id="GO:0016020">
    <property type="term" value="C:membrane"/>
    <property type="evidence" value="ECO:0007669"/>
    <property type="project" value="UniProtKB-SubCell"/>
</dbReference>
<evidence type="ECO:0000256" key="2">
    <source>
        <dbReference type="ARBA" id="ARBA00022692"/>
    </source>
</evidence>
<dbReference type="GO" id="GO:0016491">
    <property type="term" value="F:oxidoreductase activity"/>
    <property type="evidence" value="ECO:0007669"/>
    <property type="project" value="InterPro"/>
</dbReference>
<feature type="transmembrane region" description="Helical" evidence="5">
    <location>
        <begin position="99"/>
        <end position="117"/>
    </location>
</feature>
<sequence>MDFLTVFAVLPTVSDYSTRLNVLFFYMSWATLKMAHTAMWLELSGTVLVRVFFYFLPSIIFFVFDVAAPGIAASFKKQGEAGLPTGSKSSWPTSREAKIAGWAVANFVLGLSAQWMVEGVLSKTTRGPAVKATLSVPLPWTMTGQLFWGFLIREILSYAIHRWGLHYKDSIFPWLVECHKSWYHDLTNTFPLTAHYDHPFIYLLSTWLPMYLPVCILGFHTVTFLLYTLLISLEEVFVFCGYCKLPSFLLSMAARHAESHLADGKAYFGRWGYIDLLLGTLGNGEKAKKRK</sequence>
<dbReference type="OrthoDB" id="408954at2759"/>
<dbReference type="STRING" id="1810919.A0A3D8RRC0"/>
<keyword evidence="2 5" id="KW-0812">Transmembrane</keyword>
<name>A0A3D8RRC0_9EURO</name>
<evidence type="ECO:0000256" key="3">
    <source>
        <dbReference type="ARBA" id="ARBA00022989"/>
    </source>
</evidence>
<comment type="subcellular location">
    <subcellularLocation>
        <location evidence="1">Membrane</location>
    </subcellularLocation>
</comment>
<gene>
    <name evidence="7" type="ORF">DSM5745_06488</name>
</gene>
<evidence type="ECO:0000259" key="6">
    <source>
        <dbReference type="Pfam" id="PF04116"/>
    </source>
</evidence>
<feature type="domain" description="Fatty acid hydroxylase" evidence="6">
    <location>
        <begin position="148"/>
        <end position="280"/>
    </location>
</feature>
<feature type="transmembrane region" description="Helical" evidence="5">
    <location>
        <begin position="137"/>
        <end position="156"/>
    </location>
</feature>
<evidence type="ECO:0000256" key="5">
    <source>
        <dbReference type="SAM" id="Phobius"/>
    </source>
</evidence>
<accession>A0A3D8RRC0</accession>
<proteinExistence type="predicted"/>
<evidence type="ECO:0000313" key="7">
    <source>
        <dbReference type="EMBL" id="RDW76496.1"/>
    </source>
</evidence>
<dbReference type="RefSeq" id="XP_026602808.1">
    <property type="nucleotide sequence ID" value="XM_026748504.1"/>
</dbReference>
<dbReference type="InterPro" id="IPR006694">
    <property type="entry name" value="Fatty_acid_hydroxylase"/>
</dbReference>
<dbReference type="Pfam" id="PF04116">
    <property type="entry name" value="FA_hydroxylase"/>
    <property type="match status" value="1"/>
</dbReference>
<evidence type="ECO:0000256" key="4">
    <source>
        <dbReference type="ARBA" id="ARBA00023136"/>
    </source>
</evidence>
<dbReference type="GO" id="GO:0005506">
    <property type="term" value="F:iron ion binding"/>
    <property type="evidence" value="ECO:0007669"/>
    <property type="project" value="InterPro"/>
</dbReference>
<keyword evidence="8" id="KW-1185">Reference proteome</keyword>
<evidence type="ECO:0000313" key="8">
    <source>
        <dbReference type="Proteomes" id="UP000256690"/>
    </source>
</evidence>
<dbReference type="AlphaFoldDB" id="A0A3D8RRC0"/>
<organism evidence="7 8">
    <name type="scientific">Aspergillus mulundensis</name>
    <dbReference type="NCBI Taxonomy" id="1810919"/>
    <lineage>
        <taxon>Eukaryota</taxon>
        <taxon>Fungi</taxon>
        <taxon>Dikarya</taxon>
        <taxon>Ascomycota</taxon>
        <taxon>Pezizomycotina</taxon>
        <taxon>Eurotiomycetes</taxon>
        <taxon>Eurotiomycetidae</taxon>
        <taxon>Eurotiales</taxon>
        <taxon>Aspergillaceae</taxon>
        <taxon>Aspergillus</taxon>
        <taxon>Aspergillus subgen. Nidulantes</taxon>
    </lineage>
</organism>
<evidence type="ECO:0000256" key="1">
    <source>
        <dbReference type="ARBA" id="ARBA00004370"/>
    </source>
</evidence>